<dbReference type="Proteomes" id="UP000515913">
    <property type="component" value="Chromosome"/>
</dbReference>
<evidence type="ECO:0008006" key="5">
    <source>
        <dbReference type="Google" id="ProtNLM"/>
    </source>
</evidence>
<keyword evidence="1" id="KW-0812">Transmembrane</keyword>
<feature type="transmembrane region" description="Helical" evidence="1">
    <location>
        <begin position="153"/>
        <end position="175"/>
    </location>
</feature>
<dbReference type="EMBL" id="CP060637">
    <property type="protein sequence ID" value="QNM15013.1"/>
    <property type="molecule type" value="Genomic_DNA"/>
</dbReference>
<evidence type="ECO:0000313" key="3">
    <source>
        <dbReference type="EMBL" id="QNM15013.1"/>
    </source>
</evidence>
<dbReference type="KEGG" id="fho:H9Q81_08700"/>
<feature type="signal peptide" evidence="2">
    <location>
        <begin position="1"/>
        <end position="17"/>
    </location>
</feature>
<keyword evidence="1" id="KW-1133">Transmembrane helix</keyword>
<evidence type="ECO:0000256" key="1">
    <source>
        <dbReference type="SAM" id="Phobius"/>
    </source>
</evidence>
<sequence length="192" mass="21862">MKKILFLFVLLATFAFGKVNDTLSLFTADQLKSINEQIDEIQDKRGISVYVNTYSGDEGFVIDKAQKVVVLNIIKMEDGNPKVELKFSKDMELDDDTQSGIDDLLNLNEKSISENKNAEYVNEMLIGVDSLMENIKIEEPIVVEQELVTEKKVGFFIGMGLAFLIIFGIIVRVLMMKYKKSFKEEMDIISRN</sequence>
<accession>A0A7G9GW31</accession>
<name>A0A7G9GW31_9FUSO</name>
<reference evidence="3 4" key="1">
    <citation type="submission" date="2020-08" db="EMBL/GenBank/DDBJ databases">
        <authorList>
            <person name="Liu C."/>
            <person name="Sun Q."/>
        </authorList>
    </citation>
    <scope>NUCLEOTIDE SEQUENCE [LARGE SCALE GENOMIC DNA]</scope>
    <source>
        <strain evidence="3 4">NSJ-57</strain>
    </source>
</reference>
<keyword evidence="2" id="KW-0732">Signal</keyword>
<proteinExistence type="predicted"/>
<keyword evidence="1" id="KW-0472">Membrane</keyword>
<evidence type="ECO:0000313" key="4">
    <source>
        <dbReference type="Proteomes" id="UP000515913"/>
    </source>
</evidence>
<dbReference type="RefSeq" id="WP_187422800.1">
    <property type="nucleotide sequence ID" value="NZ_CP060637.1"/>
</dbReference>
<evidence type="ECO:0000256" key="2">
    <source>
        <dbReference type="SAM" id="SignalP"/>
    </source>
</evidence>
<organism evidence="3 4">
    <name type="scientific">Fusobacterium hominis</name>
    <dbReference type="NCBI Taxonomy" id="2764326"/>
    <lineage>
        <taxon>Bacteria</taxon>
        <taxon>Fusobacteriati</taxon>
        <taxon>Fusobacteriota</taxon>
        <taxon>Fusobacteriia</taxon>
        <taxon>Fusobacteriales</taxon>
        <taxon>Fusobacteriaceae</taxon>
        <taxon>Fusobacterium</taxon>
    </lineage>
</organism>
<feature type="chain" id="PRO_5028874166" description="TPM domain-containing protein" evidence="2">
    <location>
        <begin position="18"/>
        <end position="192"/>
    </location>
</feature>
<protein>
    <recommendedName>
        <fullName evidence="5">TPM domain-containing protein</fullName>
    </recommendedName>
</protein>
<keyword evidence="4" id="KW-1185">Reference proteome</keyword>
<dbReference type="AlphaFoldDB" id="A0A7G9GW31"/>
<gene>
    <name evidence="3" type="ORF">H9Q81_08700</name>
</gene>